<dbReference type="AlphaFoldDB" id="A0A0R3MUY4"/>
<dbReference type="InterPro" id="IPR016032">
    <property type="entry name" value="Sig_transdc_resp-reg_C-effctor"/>
</dbReference>
<dbReference type="Gene3D" id="1.10.10.10">
    <property type="entry name" value="Winged helix-like DNA-binding domain superfamily/Winged helix DNA-binding domain"/>
    <property type="match status" value="1"/>
</dbReference>
<sequence length="357" mass="39382">MEYFGKAVAELFECSSCYVAAMSHTGRSELKEVRIGHAAIDPSCTMTVARIARKGAGADCALLEPVNARTTFVRKLIGSEPGTNGHSIIGRFASRDRSTVVFVAGWRQVALVRAEIPCLARAVRAVWGTAHSLVQRSPNRYPDAEIWLENLAFPAFIVDEGLHIHEVNRCGRALFAKGELLRLDGDRLAGSSRLVTERLRVAVREALIPRPGQVWLNTTVPLSTERQQFAFAKIGAAPTHCDVGKALIIVPQFDEVLGAHRIATAFGLNWAEERIIARILQFQCPRDIGADLRLTEATVRTYTKRIMLKLGINRQAEFFLLYNLTQSPFGAGRREKAVAPTSPDCRLLCAADKRPPN</sequence>
<name>A0A0R3MUY4_9BRAD</name>
<proteinExistence type="predicted"/>
<accession>A0A0R3MUY4</accession>
<dbReference type="Proteomes" id="UP000052023">
    <property type="component" value="Unassembled WGS sequence"/>
</dbReference>
<comment type="caution">
    <text evidence="1">The sequence shown here is derived from an EMBL/GenBank/DDBJ whole genome shotgun (WGS) entry which is preliminary data.</text>
</comment>
<dbReference type="GO" id="GO:0006355">
    <property type="term" value="P:regulation of DNA-templated transcription"/>
    <property type="evidence" value="ECO:0007669"/>
    <property type="project" value="InterPro"/>
</dbReference>
<dbReference type="InterPro" id="IPR036388">
    <property type="entry name" value="WH-like_DNA-bd_sf"/>
</dbReference>
<dbReference type="SUPFAM" id="SSF46894">
    <property type="entry name" value="C-terminal effector domain of the bipartite response regulators"/>
    <property type="match status" value="1"/>
</dbReference>
<gene>
    <name evidence="1" type="ORF">CQ13_05945</name>
</gene>
<protein>
    <recommendedName>
        <fullName evidence="3">HTH luxR-type domain-containing protein</fullName>
    </recommendedName>
</protein>
<keyword evidence="2" id="KW-1185">Reference proteome</keyword>
<evidence type="ECO:0000313" key="1">
    <source>
        <dbReference type="EMBL" id="KRR23643.1"/>
    </source>
</evidence>
<reference evidence="1 2" key="1">
    <citation type="submission" date="2014-03" db="EMBL/GenBank/DDBJ databases">
        <title>Bradyrhizobium valentinum sp. nov., isolated from effective nodules of Lupinus mariae-josephae, a lupine endemic of basic-lime soils in Eastern Spain.</title>
        <authorList>
            <person name="Duran D."/>
            <person name="Rey L."/>
            <person name="Navarro A."/>
            <person name="Busquets A."/>
            <person name="Imperial J."/>
            <person name="Ruiz-Argueso T."/>
        </authorList>
    </citation>
    <scope>NUCLEOTIDE SEQUENCE [LARGE SCALE GENOMIC DNA]</scope>
    <source>
        <strain evidence="1 2">Ro19</strain>
    </source>
</reference>
<organism evidence="1 2">
    <name type="scientific">Bradyrhizobium retamae</name>
    <dbReference type="NCBI Taxonomy" id="1300035"/>
    <lineage>
        <taxon>Bacteria</taxon>
        <taxon>Pseudomonadati</taxon>
        <taxon>Pseudomonadota</taxon>
        <taxon>Alphaproteobacteria</taxon>
        <taxon>Hyphomicrobiales</taxon>
        <taxon>Nitrobacteraceae</taxon>
        <taxon>Bradyrhizobium</taxon>
    </lineage>
</organism>
<dbReference type="EMBL" id="LLYA01000159">
    <property type="protein sequence ID" value="KRR23643.1"/>
    <property type="molecule type" value="Genomic_DNA"/>
</dbReference>
<evidence type="ECO:0008006" key="3">
    <source>
        <dbReference type="Google" id="ProtNLM"/>
    </source>
</evidence>
<evidence type="ECO:0000313" key="2">
    <source>
        <dbReference type="Proteomes" id="UP000052023"/>
    </source>
</evidence>
<dbReference type="GO" id="GO:0003677">
    <property type="term" value="F:DNA binding"/>
    <property type="evidence" value="ECO:0007669"/>
    <property type="project" value="InterPro"/>
</dbReference>